<dbReference type="EC" id="6.3.1.2" evidence="3 11"/>
<dbReference type="InterPro" id="IPR008147">
    <property type="entry name" value="Gln_synt_N"/>
</dbReference>
<dbReference type="Gene3D" id="3.30.590.10">
    <property type="entry name" value="Glutamine synthetase/guanido kinase, catalytic domain"/>
    <property type="match status" value="1"/>
</dbReference>
<comment type="caution">
    <text evidence="14">The sequence shown here is derived from an EMBL/GenBank/DDBJ whole genome shotgun (WGS) entry which is preliminary data.</text>
</comment>
<dbReference type="InterPro" id="IPR027302">
    <property type="entry name" value="Gln_synth_N_conserv_site"/>
</dbReference>
<evidence type="ECO:0000256" key="10">
    <source>
        <dbReference type="RuleBase" id="RU000384"/>
    </source>
</evidence>
<keyword evidence="4 11" id="KW-0436">Ligase</keyword>
<dbReference type="InterPro" id="IPR008146">
    <property type="entry name" value="Gln_synth_cat_dom"/>
</dbReference>
<proteinExistence type="inferred from homology"/>
<dbReference type="SMART" id="SM01230">
    <property type="entry name" value="Gln-synt_C"/>
    <property type="match status" value="1"/>
</dbReference>
<dbReference type="PROSITE" id="PS51986">
    <property type="entry name" value="GS_BETA_GRASP"/>
    <property type="match status" value="1"/>
</dbReference>
<dbReference type="SUPFAM" id="SSF55931">
    <property type="entry name" value="Glutamine synthetase/guanido kinase"/>
    <property type="match status" value="1"/>
</dbReference>
<evidence type="ECO:0000256" key="4">
    <source>
        <dbReference type="ARBA" id="ARBA00022598"/>
    </source>
</evidence>
<dbReference type="PROSITE" id="PS00180">
    <property type="entry name" value="GLNA_1"/>
    <property type="match status" value="1"/>
</dbReference>
<evidence type="ECO:0000259" key="12">
    <source>
        <dbReference type="PROSITE" id="PS51986"/>
    </source>
</evidence>
<keyword evidence="5 11" id="KW-0547">Nucleotide-binding</keyword>
<evidence type="ECO:0000256" key="5">
    <source>
        <dbReference type="ARBA" id="ARBA00022741"/>
    </source>
</evidence>
<dbReference type="EMBL" id="CAXJRC010000011">
    <property type="protein sequence ID" value="CAL2106279.1"/>
    <property type="molecule type" value="Genomic_DNA"/>
</dbReference>
<comment type="catalytic activity">
    <reaction evidence="8 11">
        <text>L-glutamate + NH4(+) + ATP = L-glutamine + ADP + phosphate + H(+)</text>
        <dbReference type="Rhea" id="RHEA:16169"/>
        <dbReference type="ChEBI" id="CHEBI:15378"/>
        <dbReference type="ChEBI" id="CHEBI:28938"/>
        <dbReference type="ChEBI" id="CHEBI:29985"/>
        <dbReference type="ChEBI" id="CHEBI:30616"/>
        <dbReference type="ChEBI" id="CHEBI:43474"/>
        <dbReference type="ChEBI" id="CHEBI:58359"/>
        <dbReference type="ChEBI" id="CHEBI:456216"/>
        <dbReference type="EC" id="6.3.1.2"/>
    </reaction>
</comment>
<evidence type="ECO:0000256" key="6">
    <source>
        <dbReference type="ARBA" id="ARBA00022840"/>
    </source>
</evidence>
<evidence type="ECO:0000313" key="14">
    <source>
        <dbReference type="EMBL" id="CAL2106279.1"/>
    </source>
</evidence>
<dbReference type="PANTHER" id="PTHR20852">
    <property type="entry name" value="GLUTAMINE SYNTHETASE"/>
    <property type="match status" value="1"/>
</dbReference>
<dbReference type="Pfam" id="PF00120">
    <property type="entry name" value="Gln-synt_C"/>
    <property type="match status" value="1"/>
</dbReference>
<sequence length="342" mass="38468">MSRSKLEYIWLDGYFPTQNMRSKTKVVEDFSGKLEDCPIWSFDGSSTKQAEGGDSDCLLKPVAIYPDPARENGFLIMTEVLNADGTPHPTNARAKIDDNDNDFWFGFEQEYFIMDTHTQLPLGFPIGGYPGPQGMYYCSVGGKNTHGRDFVEEHADLCIAAGLTFEGINQEVASGQWEFQLFAKGAKKAGDEIWVARYLLDRLTEKYGYYIEYHPKPVKGDWNGSGMHANFSNTLLRTCGSQEVYEQICEAFRPVTKEHIEVYGQYNDQRLTGLHETASINDFSYGVSDRGASIRIPIITVEQGWKGWLEDRRPASNADPYKVAGRIVETVKSAKVKVTADK</sequence>
<dbReference type="Proteomes" id="UP001497602">
    <property type="component" value="Unassembled WGS sequence"/>
</dbReference>
<dbReference type="PANTHER" id="PTHR20852:SF57">
    <property type="entry name" value="GLUTAMINE SYNTHETASE 2 CYTOPLASMIC"/>
    <property type="match status" value="1"/>
</dbReference>
<dbReference type="InterPro" id="IPR014746">
    <property type="entry name" value="Gln_synth/guanido_kin_cat_dom"/>
</dbReference>
<reference evidence="14 15" key="1">
    <citation type="submission" date="2024-05" db="EMBL/GenBank/DDBJ databases">
        <authorList>
            <person name="Duchaud E."/>
        </authorList>
    </citation>
    <scope>NUCLEOTIDE SEQUENCE [LARGE SCALE GENOMIC DNA]</scope>
    <source>
        <strain evidence="14">Ena-SAMPLE-TAB-13-05-2024-13:56:06:370-140305</strain>
    </source>
</reference>
<accession>A0ABM9PL19</accession>
<dbReference type="InterPro" id="IPR027303">
    <property type="entry name" value="Gln_synth_gly_rich_site"/>
</dbReference>
<dbReference type="SUPFAM" id="SSF54368">
    <property type="entry name" value="Glutamine synthetase, N-terminal domain"/>
    <property type="match status" value="1"/>
</dbReference>
<keyword evidence="15" id="KW-1185">Reference proteome</keyword>
<comment type="similarity">
    <text evidence="2 9 10">Belongs to the glutamine synthetase family.</text>
</comment>
<feature type="domain" description="GS catalytic" evidence="13">
    <location>
        <begin position="87"/>
        <end position="342"/>
    </location>
</feature>
<evidence type="ECO:0000256" key="7">
    <source>
        <dbReference type="ARBA" id="ARBA00038740"/>
    </source>
</evidence>
<evidence type="ECO:0000256" key="1">
    <source>
        <dbReference type="ARBA" id="ARBA00003117"/>
    </source>
</evidence>
<gene>
    <name evidence="14" type="primary">glnII</name>
    <name evidence="14" type="ORF">T190115A13A_10435</name>
</gene>
<dbReference type="InterPro" id="IPR050292">
    <property type="entry name" value="Glutamine_Synthetase"/>
</dbReference>
<feature type="domain" description="GS beta-grasp" evidence="12">
    <location>
        <begin position="4"/>
        <end position="85"/>
    </location>
</feature>
<dbReference type="Pfam" id="PF03951">
    <property type="entry name" value="Gln-synt_N"/>
    <property type="match status" value="1"/>
</dbReference>
<protein>
    <recommendedName>
        <fullName evidence="3 11">Glutamine synthetase</fullName>
        <ecNumber evidence="3 11">6.3.1.2</ecNumber>
    </recommendedName>
</protein>
<dbReference type="PROSITE" id="PS00181">
    <property type="entry name" value="GLNA_ATP"/>
    <property type="match status" value="1"/>
</dbReference>
<organism evidence="14 15">
    <name type="scientific">Tenacibaculum vairaonense</name>
    <dbReference type="NCBI Taxonomy" id="3137860"/>
    <lineage>
        <taxon>Bacteria</taxon>
        <taxon>Pseudomonadati</taxon>
        <taxon>Bacteroidota</taxon>
        <taxon>Flavobacteriia</taxon>
        <taxon>Flavobacteriales</taxon>
        <taxon>Flavobacteriaceae</taxon>
        <taxon>Tenacibaculum</taxon>
    </lineage>
</organism>
<dbReference type="InterPro" id="IPR036651">
    <property type="entry name" value="Gln_synt_N_sf"/>
</dbReference>
<keyword evidence="6 11" id="KW-0067">ATP-binding</keyword>
<evidence type="ECO:0000256" key="8">
    <source>
        <dbReference type="ARBA" id="ARBA00049436"/>
    </source>
</evidence>
<name>A0ABM9PL19_9FLAO</name>
<dbReference type="Gene3D" id="3.10.20.70">
    <property type="entry name" value="Glutamine synthetase, N-terminal domain"/>
    <property type="match status" value="1"/>
</dbReference>
<evidence type="ECO:0000313" key="15">
    <source>
        <dbReference type="Proteomes" id="UP001497602"/>
    </source>
</evidence>
<evidence type="ECO:0000259" key="13">
    <source>
        <dbReference type="PROSITE" id="PS51987"/>
    </source>
</evidence>
<evidence type="ECO:0000256" key="2">
    <source>
        <dbReference type="ARBA" id="ARBA00009897"/>
    </source>
</evidence>
<dbReference type="PROSITE" id="PS51987">
    <property type="entry name" value="GS_CATALYTIC"/>
    <property type="match status" value="1"/>
</dbReference>
<dbReference type="RefSeq" id="WP_348704441.1">
    <property type="nucleotide sequence ID" value="NZ_CAXIYA010000022.1"/>
</dbReference>
<evidence type="ECO:0000256" key="11">
    <source>
        <dbReference type="RuleBase" id="RU004356"/>
    </source>
</evidence>
<evidence type="ECO:0000256" key="9">
    <source>
        <dbReference type="PROSITE-ProRule" id="PRU01330"/>
    </source>
</evidence>
<dbReference type="GO" id="GO:0004356">
    <property type="term" value="F:glutamine synthetase activity"/>
    <property type="evidence" value="ECO:0007669"/>
    <property type="project" value="UniProtKB-EC"/>
</dbReference>
<comment type="subunit">
    <text evidence="7">Homooctamer and homotetramer.</text>
</comment>
<comment type="function">
    <text evidence="1">Catalyzes the ATP-dependent biosynthesis of glutamine from glutamate and ammonia.</text>
</comment>
<evidence type="ECO:0000256" key="3">
    <source>
        <dbReference type="ARBA" id="ARBA00012937"/>
    </source>
</evidence>